<reference evidence="2" key="3">
    <citation type="submission" date="2015-04" db="UniProtKB">
        <authorList>
            <consortium name="EnsemblPlants"/>
        </authorList>
    </citation>
    <scope>IDENTIFICATION</scope>
    <source>
        <strain evidence="2">cv. Jemalong A17</strain>
    </source>
</reference>
<evidence type="ECO:0000313" key="3">
    <source>
        <dbReference type="Proteomes" id="UP000002051"/>
    </source>
</evidence>
<dbReference type="HOGENOM" id="CLU_2064958_0_0_1"/>
<reference evidence="1 3" key="2">
    <citation type="journal article" date="2014" name="BMC Genomics">
        <title>An improved genome release (version Mt4.0) for the model legume Medicago truncatula.</title>
        <authorList>
            <person name="Tang H."/>
            <person name="Krishnakumar V."/>
            <person name="Bidwell S."/>
            <person name="Rosen B."/>
            <person name="Chan A."/>
            <person name="Zhou S."/>
            <person name="Gentzbittel L."/>
            <person name="Childs K.L."/>
            <person name="Yandell M."/>
            <person name="Gundlach H."/>
            <person name="Mayer K.F."/>
            <person name="Schwartz D.C."/>
            <person name="Town C.D."/>
        </authorList>
    </citation>
    <scope>GENOME REANNOTATION</scope>
    <source>
        <strain evidence="1">A17</strain>
        <strain evidence="2 3">cv. Jemalong A17</strain>
    </source>
</reference>
<accession>A0A072VAZ8</accession>
<protein>
    <submittedName>
        <fullName evidence="1 2">Uncharacterized protein</fullName>
    </submittedName>
</protein>
<gene>
    <name evidence="1" type="ordered locus">MTR_2g090780</name>
</gene>
<dbReference type="EnsemblPlants" id="KEH39204">
    <property type="protein sequence ID" value="KEH39204"/>
    <property type="gene ID" value="MTR_2g090780"/>
</dbReference>
<reference evidence="1 3" key="1">
    <citation type="journal article" date="2011" name="Nature">
        <title>The Medicago genome provides insight into the evolution of rhizobial symbioses.</title>
        <authorList>
            <person name="Young N.D."/>
            <person name="Debelle F."/>
            <person name="Oldroyd G.E."/>
            <person name="Geurts R."/>
            <person name="Cannon S.B."/>
            <person name="Udvardi M.K."/>
            <person name="Benedito V.A."/>
            <person name="Mayer K.F."/>
            <person name="Gouzy J."/>
            <person name="Schoof H."/>
            <person name="Van de Peer Y."/>
            <person name="Proost S."/>
            <person name="Cook D.R."/>
            <person name="Meyers B.C."/>
            <person name="Spannagl M."/>
            <person name="Cheung F."/>
            <person name="De Mita S."/>
            <person name="Krishnakumar V."/>
            <person name="Gundlach H."/>
            <person name="Zhou S."/>
            <person name="Mudge J."/>
            <person name="Bharti A.K."/>
            <person name="Murray J.D."/>
            <person name="Naoumkina M.A."/>
            <person name="Rosen B."/>
            <person name="Silverstein K.A."/>
            <person name="Tang H."/>
            <person name="Rombauts S."/>
            <person name="Zhao P.X."/>
            <person name="Zhou P."/>
            <person name="Barbe V."/>
            <person name="Bardou P."/>
            <person name="Bechner M."/>
            <person name="Bellec A."/>
            <person name="Berger A."/>
            <person name="Berges H."/>
            <person name="Bidwell S."/>
            <person name="Bisseling T."/>
            <person name="Choisne N."/>
            <person name="Couloux A."/>
            <person name="Denny R."/>
            <person name="Deshpande S."/>
            <person name="Dai X."/>
            <person name="Doyle J.J."/>
            <person name="Dudez A.M."/>
            <person name="Farmer A.D."/>
            <person name="Fouteau S."/>
            <person name="Franken C."/>
            <person name="Gibelin C."/>
            <person name="Gish J."/>
            <person name="Goldstein S."/>
            <person name="Gonzalez A.J."/>
            <person name="Green P.J."/>
            <person name="Hallab A."/>
            <person name="Hartog M."/>
            <person name="Hua A."/>
            <person name="Humphray S.J."/>
            <person name="Jeong D.H."/>
            <person name="Jing Y."/>
            <person name="Jocker A."/>
            <person name="Kenton S.M."/>
            <person name="Kim D.J."/>
            <person name="Klee K."/>
            <person name="Lai H."/>
            <person name="Lang C."/>
            <person name="Lin S."/>
            <person name="Macmil S.L."/>
            <person name="Magdelenat G."/>
            <person name="Matthews L."/>
            <person name="McCorrison J."/>
            <person name="Monaghan E.L."/>
            <person name="Mun J.H."/>
            <person name="Najar F.Z."/>
            <person name="Nicholson C."/>
            <person name="Noirot C."/>
            <person name="O'Bleness M."/>
            <person name="Paule C.R."/>
            <person name="Poulain J."/>
            <person name="Prion F."/>
            <person name="Qin B."/>
            <person name="Qu C."/>
            <person name="Retzel E.F."/>
            <person name="Riddle C."/>
            <person name="Sallet E."/>
            <person name="Samain S."/>
            <person name="Samson N."/>
            <person name="Sanders I."/>
            <person name="Saurat O."/>
            <person name="Scarpelli C."/>
            <person name="Schiex T."/>
            <person name="Segurens B."/>
            <person name="Severin A.J."/>
            <person name="Sherrier D.J."/>
            <person name="Shi R."/>
            <person name="Sims S."/>
            <person name="Singer S.R."/>
            <person name="Sinharoy S."/>
            <person name="Sterck L."/>
            <person name="Viollet A."/>
            <person name="Wang B.B."/>
            <person name="Wang K."/>
            <person name="Wang M."/>
            <person name="Wang X."/>
            <person name="Warfsmann J."/>
            <person name="Weissenbach J."/>
            <person name="White D.D."/>
            <person name="White J.D."/>
            <person name="Wiley G.B."/>
            <person name="Wincker P."/>
            <person name="Xing Y."/>
            <person name="Yang L."/>
            <person name="Yao Z."/>
            <person name="Ying F."/>
            <person name="Zhai J."/>
            <person name="Zhou L."/>
            <person name="Zuber A."/>
            <person name="Denarie J."/>
            <person name="Dixon R.A."/>
            <person name="May G.D."/>
            <person name="Schwartz D.C."/>
            <person name="Rogers J."/>
            <person name="Quetier F."/>
            <person name="Town C.D."/>
            <person name="Roe B.A."/>
        </authorList>
    </citation>
    <scope>NUCLEOTIDE SEQUENCE [LARGE SCALE GENOMIC DNA]</scope>
    <source>
        <strain evidence="1">A17</strain>
        <strain evidence="2 3">cv. Jemalong A17</strain>
    </source>
</reference>
<dbReference type="AlphaFoldDB" id="A0A072VAZ8"/>
<sequence length="119" mass="13911">MLLEDQNVQAEIRRLFLNKPKSLKNFDQRSCKAHVTWVYVQESTFAWINQAIKACTRILSKKMEHSDDQNVQSSVHAYFMNSTVCEKQKAKAKQICLDQQEIDTYGSWYSTWTTQSLKA</sequence>
<dbReference type="EMBL" id="CM001218">
    <property type="protein sequence ID" value="KEH39204.1"/>
    <property type="molecule type" value="Genomic_DNA"/>
</dbReference>
<keyword evidence="3" id="KW-1185">Reference proteome</keyword>
<dbReference type="Proteomes" id="UP000002051">
    <property type="component" value="Chromosome 2"/>
</dbReference>
<proteinExistence type="predicted"/>
<organism evidence="1 3">
    <name type="scientific">Medicago truncatula</name>
    <name type="common">Barrel medic</name>
    <name type="synonym">Medicago tribuloides</name>
    <dbReference type="NCBI Taxonomy" id="3880"/>
    <lineage>
        <taxon>Eukaryota</taxon>
        <taxon>Viridiplantae</taxon>
        <taxon>Streptophyta</taxon>
        <taxon>Embryophyta</taxon>
        <taxon>Tracheophyta</taxon>
        <taxon>Spermatophyta</taxon>
        <taxon>Magnoliopsida</taxon>
        <taxon>eudicotyledons</taxon>
        <taxon>Gunneridae</taxon>
        <taxon>Pentapetalae</taxon>
        <taxon>rosids</taxon>
        <taxon>fabids</taxon>
        <taxon>Fabales</taxon>
        <taxon>Fabaceae</taxon>
        <taxon>Papilionoideae</taxon>
        <taxon>50 kb inversion clade</taxon>
        <taxon>NPAAA clade</taxon>
        <taxon>Hologalegina</taxon>
        <taxon>IRL clade</taxon>
        <taxon>Trifolieae</taxon>
        <taxon>Medicago</taxon>
    </lineage>
</organism>
<evidence type="ECO:0000313" key="2">
    <source>
        <dbReference type="EnsemblPlants" id="KEH39204"/>
    </source>
</evidence>
<name>A0A072VAZ8_MEDTR</name>
<evidence type="ECO:0000313" key="1">
    <source>
        <dbReference type="EMBL" id="KEH39204.1"/>
    </source>
</evidence>